<keyword evidence="1" id="KW-0732">Signal</keyword>
<dbReference type="InterPro" id="IPR050570">
    <property type="entry name" value="Cell_wall_metabolism_enzyme"/>
</dbReference>
<dbReference type="OrthoDB" id="9805799at2"/>
<feature type="domain" description="M23ase beta-sheet core" evidence="2">
    <location>
        <begin position="143"/>
        <end position="237"/>
    </location>
</feature>
<dbReference type="SUPFAM" id="SSF51261">
    <property type="entry name" value="Duplicated hybrid motif"/>
    <property type="match status" value="1"/>
</dbReference>
<dbReference type="Gene3D" id="2.70.70.10">
    <property type="entry name" value="Glucose Permease (Domain IIA)"/>
    <property type="match status" value="1"/>
</dbReference>
<dbReference type="Proteomes" id="UP000295418">
    <property type="component" value="Unassembled WGS sequence"/>
</dbReference>
<accession>A0A4R4EH49</accession>
<protein>
    <submittedName>
        <fullName evidence="3">M23 family metallopeptidase</fullName>
    </submittedName>
</protein>
<proteinExistence type="predicted"/>
<dbReference type="GO" id="GO:0004222">
    <property type="term" value="F:metalloendopeptidase activity"/>
    <property type="evidence" value="ECO:0007669"/>
    <property type="project" value="TreeGrafter"/>
</dbReference>
<evidence type="ECO:0000259" key="2">
    <source>
        <dbReference type="Pfam" id="PF01551"/>
    </source>
</evidence>
<sequence>MDSDWSLIPSTVSPGDIILVRHNQPGKVNWLDKDYKLEPFGEGYFTYLPIGIGTKPGTYKIGNQVLTIQAKQFDTQSIKVTKQMASMKQETDRIQADQKKINLARSQSSPEFLFTTTFIQPVEGVLTTPYGYTRYVNGKLDSRHTAIDLAAKEGTPIHATNDGIVALADNLYLTGNSIYIDHGMHLFSQYAHMSKLLVKTGDKVKQGDIIGLVGTTGFSTGPHLHFTFWAHNVPVNPNLFFGTTPFHW</sequence>
<dbReference type="InterPro" id="IPR011055">
    <property type="entry name" value="Dup_hybrid_motif"/>
</dbReference>
<organism evidence="3 4">
    <name type="scientific">Paenibacillus albiflavus</name>
    <dbReference type="NCBI Taxonomy" id="2545760"/>
    <lineage>
        <taxon>Bacteria</taxon>
        <taxon>Bacillati</taxon>
        <taxon>Bacillota</taxon>
        <taxon>Bacilli</taxon>
        <taxon>Bacillales</taxon>
        <taxon>Paenibacillaceae</taxon>
        <taxon>Paenibacillus</taxon>
    </lineage>
</organism>
<dbReference type="PANTHER" id="PTHR21666:SF289">
    <property type="entry name" value="L-ALA--D-GLU ENDOPEPTIDASE"/>
    <property type="match status" value="1"/>
</dbReference>
<evidence type="ECO:0000313" key="4">
    <source>
        <dbReference type="Proteomes" id="UP000295418"/>
    </source>
</evidence>
<evidence type="ECO:0000313" key="3">
    <source>
        <dbReference type="EMBL" id="TCZ78957.1"/>
    </source>
</evidence>
<keyword evidence="4" id="KW-1185">Reference proteome</keyword>
<dbReference type="InterPro" id="IPR016047">
    <property type="entry name" value="M23ase_b-sheet_dom"/>
</dbReference>
<name>A0A4R4EH49_9BACL</name>
<dbReference type="CDD" id="cd12797">
    <property type="entry name" value="M23_peptidase"/>
    <property type="match status" value="1"/>
</dbReference>
<dbReference type="Pfam" id="PF01551">
    <property type="entry name" value="Peptidase_M23"/>
    <property type="match status" value="1"/>
</dbReference>
<dbReference type="PANTHER" id="PTHR21666">
    <property type="entry name" value="PEPTIDASE-RELATED"/>
    <property type="match status" value="1"/>
</dbReference>
<dbReference type="EMBL" id="SKFG01000004">
    <property type="protein sequence ID" value="TCZ78957.1"/>
    <property type="molecule type" value="Genomic_DNA"/>
</dbReference>
<dbReference type="AlphaFoldDB" id="A0A4R4EH49"/>
<comment type="caution">
    <text evidence="3">The sequence shown here is derived from an EMBL/GenBank/DDBJ whole genome shotgun (WGS) entry which is preliminary data.</text>
</comment>
<gene>
    <name evidence="3" type="ORF">E0485_06680</name>
</gene>
<reference evidence="3 4" key="1">
    <citation type="submission" date="2019-03" db="EMBL/GenBank/DDBJ databases">
        <authorList>
            <person name="Kim M.K.M."/>
        </authorList>
    </citation>
    <scope>NUCLEOTIDE SEQUENCE [LARGE SCALE GENOMIC DNA]</scope>
    <source>
        <strain evidence="3 4">18JY21-1</strain>
    </source>
</reference>
<evidence type="ECO:0000256" key="1">
    <source>
        <dbReference type="ARBA" id="ARBA00022729"/>
    </source>
</evidence>